<sequence length="550" mass="56853">MPPRSRRAHRSVGRRTVPAVPAPRAPHAPSTTDAMLAGYRILRRLASGERADVHLAVVGRPPIASPDEPEPEPVLVVVRVYDRSADDEAIAREIDAMEHDPTCTVPRLLDVATLPDGRACLVVERIGGRTLASMLDGAHLSPGQVVTALAPLLVAVRELGRRGLVHSRLAPSDVLVDEAGRPRLIGLGALARTDARVPASERTEHARRAHAALVDLMEAVVAGSIAPARFGPPIELARGMLHGRPFAPDHETIERALFAIAEPVPLIVPQRSAPGGSLPSRVPPAVAGTDRVESDGGALHAFPSTTEPPRLALPEPVVPPVLPSRRSTARRLAELAQLPGIADGLEGTLDEGAAAALRRRLRGWIRRRPAVLATGGFVGAGALVLLLTAVPPAAAGDAAPTVADSAADTHANASTDPTSDPTAEAASEAVGDGTDVVARDASGEIEAEGMDPAAVAAALLEIRQGCLAGRDLACVAAYAQPGAPIEARDVAAIAGGESIGPGPADLSAISVTADLGDAVVVSVPGADGREPASLLMMRSEAGWRLREWFD</sequence>
<keyword evidence="2" id="KW-1133">Transmembrane helix</keyword>
<feature type="region of interest" description="Disordered" evidence="1">
    <location>
        <begin position="405"/>
        <end position="435"/>
    </location>
</feature>
<protein>
    <submittedName>
        <fullName evidence="4">Protein kinase</fullName>
    </submittedName>
</protein>
<dbReference type="OrthoDB" id="5125808at2"/>
<keyword evidence="2" id="KW-0812">Transmembrane</keyword>
<accession>A0A7C9LGB8</accession>
<dbReference type="SMART" id="SM00220">
    <property type="entry name" value="S_TKc"/>
    <property type="match status" value="1"/>
</dbReference>
<dbReference type="GO" id="GO:0004672">
    <property type="term" value="F:protein kinase activity"/>
    <property type="evidence" value="ECO:0007669"/>
    <property type="project" value="InterPro"/>
</dbReference>
<evidence type="ECO:0000313" key="5">
    <source>
        <dbReference type="Proteomes" id="UP000480122"/>
    </source>
</evidence>
<proteinExistence type="predicted"/>
<feature type="domain" description="Protein kinase" evidence="3">
    <location>
        <begin position="39"/>
        <end position="341"/>
    </location>
</feature>
<feature type="compositionally biased region" description="Polar residues" evidence="1">
    <location>
        <begin position="411"/>
        <end position="421"/>
    </location>
</feature>
<keyword evidence="4" id="KW-0808">Transferase</keyword>
<dbReference type="SUPFAM" id="SSF56112">
    <property type="entry name" value="Protein kinase-like (PK-like)"/>
    <property type="match status" value="1"/>
</dbReference>
<evidence type="ECO:0000313" key="4">
    <source>
        <dbReference type="EMBL" id="MUN06875.1"/>
    </source>
</evidence>
<feature type="region of interest" description="Disordered" evidence="1">
    <location>
        <begin position="272"/>
        <end position="293"/>
    </location>
</feature>
<dbReference type="RefSeq" id="WP_155841629.1">
    <property type="nucleotide sequence ID" value="NZ_BAAAIA010000008.1"/>
</dbReference>
<dbReference type="InterPro" id="IPR000719">
    <property type="entry name" value="Prot_kinase_dom"/>
</dbReference>
<gene>
    <name evidence="4" type="ORF">GLX25_07055</name>
</gene>
<dbReference type="AlphaFoldDB" id="A0A7C9LGB8"/>
<dbReference type="GO" id="GO:0005524">
    <property type="term" value="F:ATP binding"/>
    <property type="evidence" value="ECO:0007669"/>
    <property type="project" value="InterPro"/>
</dbReference>
<dbReference type="PROSITE" id="PS50011">
    <property type="entry name" value="PROTEIN_KINASE_DOM"/>
    <property type="match status" value="1"/>
</dbReference>
<dbReference type="InterPro" id="IPR011009">
    <property type="entry name" value="Kinase-like_dom_sf"/>
</dbReference>
<evidence type="ECO:0000256" key="2">
    <source>
        <dbReference type="SAM" id="Phobius"/>
    </source>
</evidence>
<feature type="compositionally biased region" description="Basic residues" evidence="1">
    <location>
        <begin position="1"/>
        <end position="13"/>
    </location>
</feature>
<keyword evidence="2" id="KW-0472">Membrane</keyword>
<dbReference type="EMBL" id="WODA01000012">
    <property type="protein sequence ID" value="MUN06875.1"/>
    <property type="molecule type" value="Genomic_DNA"/>
</dbReference>
<evidence type="ECO:0000256" key="1">
    <source>
        <dbReference type="SAM" id="MobiDB-lite"/>
    </source>
</evidence>
<feature type="transmembrane region" description="Helical" evidence="2">
    <location>
        <begin position="369"/>
        <end position="390"/>
    </location>
</feature>
<reference evidence="4 5" key="1">
    <citation type="submission" date="2019-11" db="EMBL/GenBank/DDBJ databases">
        <title>Agromyces kandeliae sp. nov., isolated from mangrove soil.</title>
        <authorList>
            <person name="Wang R."/>
        </authorList>
    </citation>
    <scope>NUCLEOTIDE SEQUENCE [LARGE SCALE GENOMIC DNA]</scope>
    <source>
        <strain evidence="4 5">JCM 11431</strain>
    </source>
</reference>
<evidence type="ECO:0000259" key="3">
    <source>
        <dbReference type="PROSITE" id="PS50011"/>
    </source>
</evidence>
<comment type="caution">
    <text evidence="4">The sequence shown here is derived from an EMBL/GenBank/DDBJ whole genome shotgun (WGS) entry which is preliminary data.</text>
</comment>
<dbReference type="Proteomes" id="UP000480122">
    <property type="component" value="Unassembled WGS sequence"/>
</dbReference>
<keyword evidence="4" id="KW-0418">Kinase</keyword>
<organism evidence="4 5">
    <name type="scientific">Agromyces luteolus</name>
    <dbReference type="NCBI Taxonomy" id="88373"/>
    <lineage>
        <taxon>Bacteria</taxon>
        <taxon>Bacillati</taxon>
        <taxon>Actinomycetota</taxon>
        <taxon>Actinomycetes</taxon>
        <taxon>Micrococcales</taxon>
        <taxon>Microbacteriaceae</taxon>
        <taxon>Agromyces</taxon>
    </lineage>
</organism>
<feature type="region of interest" description="Disordered" evidence="1">
    <location>
        <begin position="1"/>
        <end position="31"/>
    </location>
</feature>
<keyword evidence="5" id="KW-1185">Reference proteome</keyword>
<name>A0A7C9LGB8_9MICO</name>
<dbReference type="Gene3D" id="1.10.510.10">
    <property type="entry name" value="Transferase(Phosphotransferase) domain 1"/>
    <property type="match status" value="1"/>
</dbReference>